<keyword evidence="5 9" id="KW-0479">Metal-binding</keyword>
<dbReference type="SUPFAM" id="SSF48264">
    <property type="entry name" value="Cytochrome P450"/>
    <property type="match status" value="1"/>
</dbReference>
<keyword evidence="4 9" id="KW-0349">Heme</keyword>
<dbReference type="InterPro" id="IPR002401">
    <property type="entry name" value="Cyt_P450_E_grp-I"/>
</dbReference>
<comment type="cofactor">
    <cofactor evidence="1 9">
        <name>heme</name>
        <dbReference type="ChEBI" id="CHEBI:30413"/>
    </cofactor>
</comment>
<keyword evidence="10" id="KW-0812">Transmembrane</keyword>
<evidence type="ECO:0000313" key="12">
    <source>
        <dbReference type="Proteomes" id="UP000011096"/>
    </source>
</evidence>
<keyword evidence="12" id="KW-1185">Reference proteome</keyword>
<comment type="subcellular location">
    <subcellularLocation>
        <location evidence="2">Membrane</location>
        <topology evidence="2">Single-pass membrane protein</topology>
    </subcellularLocation>
</comment>
<keyword evidence="7 9" id="KW-0408">Iron</keyword>
<dbReference type="GO" id="GO:0004497">
    <property type="term" value="F:monooxygenase activity"/>
    <property type="evidence" value="ECO:0007669"/>
    <property type="project" value="UniProtKB-KW"/>
</dbReference>
<evidence type="ECO:0000256" key="2">
    <source>
        <dbReference type="ARBA" id="ARBA00004167"/>
    </source>
</evidence>
<dbReference type="GO" id="GO:0020037">
    <property type="term" value="F:heme binding"/>
    <property type="evidence" value="ECO:0007669"/>
    <property type="project" value="InterPro"/>
</dbReference>
<evidence type="ECO:0000256" key="3">
    <source>
        <dbReference type="ARBA" id="ARBA00010617"/>
    </source>
</evidence>
<evidence type="ECO:0000256" key="7">
    <source>
        <dbReference type="ARBA" id="ARBA00023004"/>
    </source>
</evidence>
<protein>
    <submittedName>
        <fullName evidence="11">Cytochrome P450 monooxygenase gliF</fullName>
    </submittedName>
</protein>
<dbReference type="OrthoDB" id="1844152at2759"/>
<proteinExistence type="inferred from homology"/>
<dbReference type="GO" id="GO:0005506">
    <property type="term" value="F:iron ion binding"/>
    <property type="evidence" value="ECO:0007669"/>
    <property type="project" value="InterPro"/>
</dbReference>
<dbReference type="PANTHER" id="PTHR46206">
    <property type="entry name" value="CYTOCHROME P450"/>
    <property type="match status" value="1"/>
</dbReference>
<sequence>MFAELLSTYRRSLDLTNAVAVAAAVASALFVFYWRLRRATDLHYVGIPVFDSRDDDNGIVATLERAHQFHPDTPFALAVPGQQLVVLPVSEIETVKALPEDQLSIKKHHYNQFLGEHSYMGTKADEFDDAMRNVLVRNTPMVLRAFVAEIGYATRVTIGDNLPTWTKITPKAAMARMATVLSGRSFIGLPLSRDEEWIDATVGFTGDVSRAWMKLRFIPHPLRPFVAPFFFRSVLLREREKKRDRDGPAGSGAAGGELLDWLRDQYSSGQPSVKELTRDQLLATFASIYNLTNALTYMVFDLASHPELVEELRAELHDVLGLRLTTGHTIPPGFLVMVRAQPINLSPKLYPEPEKFDAFRFSRMREQPGQEMKFQHTSTGNDNINFGHGIWACPGRFFASAQIKVVAAHLIRNFDMRLTPGEKKPVPQYGGLAIFPDAVAQVELRSRTP</sequence>
<dbReference type="PANTHER" id="PTHR46206:SF6">
    <property type="entry name" value="CYTOCHROME P450 MONOOXYGENASE AN1598-RELATED"/>
    <property type="match status" value="1"/>
</dbReference>
<dbReference type="InterPro" id="IPR036396">
    <property type="entry name" value="Cyt_P450_sf"/>
</dbReference>
<dbReference type="EMBL" id="ANPB02000004">
    <property type="protein sequence ID" value="KAF4483853.1"/>
    <property type="molecule type" value="Genomic_DNA"/>
</dbReference>
<dbReference type="InterPro" id="IPR001128">
    <property type="entry name" value="Cyt_P450"/>
</dbReference>
<evidence type="ECO:0000256" key="1">
    <source>
        <dbReference type="ARBA" id="ARBA00001971"/>
    </source>
</evidence>
<dbReference type="Gene3D" id="1.10.630.10">
    <property type="entry name" value="Cytochrome P450"/>
    <property type="match status" value="1"/>
</dbReference>
<dbReference type="InParanoid" id="A0A7J6J3R9"/>
<dbReference type="GeneID" id="43605223"/>
<dbReference type="GO" id="GO:0016020">
    <property type="term" value="C:membrane"/>
    <property type="evidence" value="ECO:0007669"/>
    <property type="project" value="UniProtKB-SubCell"/>
</dbReference>
<evidence type="ECO:0000256" key="6">
    <source>
        <dbReference type="ARBA" id="ARBA00023002"/>
    </source>
</evidence>
<name>A0A7J6J3R9_COLFN</name>
<evidence type="ECO:0000256" key="5">
    <source>
        <dbReference type="ARBA" id="ARBA00022723"/>
    </source>
</evidence>
<evidence type="ECO:0000256" key="10">
    <source>
        <dbReference type="SAM" id="Phobius"/>
    </source>
</evidence>
<reference evidence="11 12" key="2">
    <citation type="submission" date="2020-04" db="EMBL/GenBank/DDBJ databases">
        <title>Genome sequencing and assembly of multiple isolates from the Colletotrichum gloeosporioides species complex.</title>
        <authorList>
            <person name="Gan P."/>
            <person name="Shirasu K."/>
        </authorList>
    </citation>
    <scope>NUCLEOTIDE SEQUENCE [LARGE SCALE GENOMIC DNA]</scope>
    <source>
        <strain evidence="11 12">Nara gc5</strain>
    </source>
</reference>
<feature type="transmembrane region" description="Helical" evidence="10">
    <location>
        <begin position="15"/>
        <end position="34"/>
    </location>
</feature>
<keyword evidence="10" id="KW-0472">Membrane</keyword>
<evidence type="ECO:0000313" key="11">
    <source>
        <dbReference type="EMBL" id="KAF4483853.1"/>
    </source>
</evidence>
<evidence type="ECO:0000256" key="4">
    <source>
        <dbReference type="ARBA" id="ARBA00022617"/>
    </source>
</evidence>
<keyword evidence="10" id="KW-1133">Transmembrane helix</keyword>
<keyword evidence="8 11" id="KW-0503">Monooxygenase</keyword>
<dbReference type="CDD" id="cd11041">
    <property type="entry name" value="CYP503A1-like"/>
    <property type="match status" value="1"/>
</dbReference>
<organism evidence="11 12">
    <name type="scientific">Colletotrichum fructicola (strain Nara gc5)</name>
    <name type="common">Anthracnose fungus</name>
    <name type="synonym">Colletotrichum gloeosporioides (strain Nara gc5)</name>
    <dbReference type="NCBI Taxonomy" id="1213859"/>
    <lineage>
        <taxon>Eukaryota</taxon>
        <taxon>Fungi</taxon>
        <taxon>Dikarya</taxon>
        <taxon>Ascomycota</taxon>
        <taxon>Pezizomycotina</taxon>
        <taxon>Sordariomycetes</taxon>
        <taxon>Hypocreomycetidae</taxon>
        <taxon>Glomerellales</taxon>
        <taxon>Glomerellaceae</taxon>
        <taxon>Colletotrichum</taxon>
        <taxon>Colletotrichum gloeosporioides species complex</taxon>
    </lineage>
</organism>
<dbReference type="PRINTS" id="PR00463">
    <property type="entry name" value="EP450I"/>
</dbReference>
<reference evidence="11 12" key="1">
    <citation type="submission" date="2012-08" db="EMBL/GenBank/DDBJ databases">
        <authorList>
            <person name="Gan P.H.P."/>
            <person name="Ikeda K."/>
            <person name="Irieda H."/>
            <person name="Narusaka M."/>
            <person name="O'Connell R.J."/>
            <person name="Narusaka Y."/>
            <person name="Takano Y."/>
            <person name="Kubo Y."/>
            <person name="Shirasu K."/>
        </authorList>
    </citation>
    <scope>NUCLEOTIDE SEQUENCE [LARGE SCALE GENOMIC DNA]</scope>
    <source>
        <strain evidence="11 12">Nara gc5</strain>
    </source>
</reference>
<accession>A0A7J6J3R9</accession>
<keyword evidence="6" id="KW-0560">Oxidoreductase</keyword>
<comment type="similarity">
    <text evidence="3">Belongs to the cytochrome P450 family.</text>
</comment>
<dbReference type="AlphaFoldDB" id="A0A7J6J3R9"/>
<dbReference type="Proteomes" id="UP000011096">
    <property type="component" value="Unassembled WGS sequence"/>
</dbReference>
<feature type="binding site" description="axial binding residue" evidence="9">
    <location>
        <position position="393"/>
    </location>
    <ligand>
        <name>heme</name>
        <dbReference type="ChEBI" id="CHEBI:30413"/>
    </ligand>
    <ligandPart>
        <name>Fe</name>
        <dbReference type="ChEBI" id="CHEBI:18248"/>
    </ligandPart>
</feature>
<dbReference type="Pfam" id="PF00067">
    <property type="entry name" value="p450"/>
    <property type="match status" value="1"/>
</dbReference>
<comment type="caution">
    <text evidence="11">The sequence shown here is derived from an EMBL/GenBank/DDBJ whole genome shotgun (WGS) entry which is preliminary data.</text>
</comment>
<dbReference type="GO" id="GO:0016705">
    <property type="term" value="F:oxidoreductase activity, acting on paired donors, with incorporation or reduction of molecular oxygen"/>
    <property type="evidence" value="ECO:0007669"/>
    <property type="project" value="InterPro"/>
</dbReference>
<dbReference type="RefSeq" id="XP_066008620.1">
    <property type="nucleotide sequence ID" value="XM_066151938.1"/>
</dbReference>
<evidence type="ECO:0000256" key="9">
    <source>
        <dbReference type="PIRSR" id="PIRSR602401-1"/>
    </source>
</evidence>
<gene>
    <name evidence="11" type="primary">gliF</name>
    <name evidence="11" type="ORF">CGGC5_v007964</name>
</gene>
<evidence type="ECO:0000256" key="8">
    <source>
        <dbReference type="ARBA" id="ARBA00023033"/>
    </source>
</evidence>